<proteinExistence type="predicted"/>
<dbReference type="Pfam" id="PF04339">
    <property type="entry name" value="FemAB_like"/>
    <property type="match status" value="3"/>
</dbReference>
<feature type="region of interest" description="Disordered" evidence="1">
    <location>
        <begin position="324"/>
        <end position="349"/>
    </location>
</feature>
<comment type="caution">
    <text evidence="2">The sequence shown here is derived from an EMBL/GenBank/DDBJ whole genome shotgun (WGS) entry which is preliminary data.</text>
</comment>
<dbReference type="PANTHER" id="PTHR47017:SF1">
    <property type="entry name" value="ACYL-COA"/>
    <property type="match status" value="1"/>
</dbReference>
<reference evidence="2 3" key="1">
    <citation type="submission" date="2015-03" db="EMBL/GenBank/DDBJ databases">
        <title>Draft Genome Sequence of Burkholderia andropogonis type strain ICMP2807, isolated from Sorghum bicolor.</title>
        <authorList>
            <person name="Lopes-Santos L."/>
            <person name="Castro D.B."/>
            <person name="Ottoboni L.M."/>
            <person name="Park D."/>
            <person name="Weirc B.S."/>
            <person name="Destefano S.A."/>
        </authorList>
    </citation>
    <scope>NUCLEOTIDE SEQUENCE [LARGE SCALE GENOMIC DNA]</scope>
    <source>
        <strain evidence="2 3">ICMP2807</strain>
    </source>
</reference>
<keyword evidence="3" id="KW-1185">Reference proteome</keyword>
<dbReference type="InterPro" id="IPR016181">
    <property type="entry name" value="Acyl_CoA_acyltransferase"/>
</dbReference>
<dbReference type="PANTHER" id="PTHR47017">
    <property type="entry name" value="ACYL-COA"/>
    <property type="match status" value="1"/>
</dbReference>
<protein>
    <recommendedName>
        <fullName evidence="4">N-acetyltransferase</fullName>
    </recommendedName>
</protein>
<dbReference type="RefSeq" id="WP_046154151.1">
    <property type="nucleotide sequence ID" value="NZ_CADFGU010000001.1"/>
</dbReference>
<organism evidence="2 3">
    <name type="scientific">Robbsia andropogonis</name>
    <dbReference type="NCBI Taxonomy" id="28092"/>
    <lineage>
        <taxon>Bacteria</taxon>
        <taxon>Pseudomonadati</taxon>
        <taxon>Pseudomonadota</taxon>
        <taxon>Betaproteobacteria</taxon>
        <taxon>Burkholderiales</taxon>
        <taxon>Burkholderiaceae</taxon>
        <taxon>Robbsia</taxon>
    </lineage>
</organism>
<dbReference type="PATRIC" id="fig|28092.6.peg.5538"/>
<sequence>MNYRMRIAALPAEINAAAWDALLARQPRPTPFLKHAFLSALTAAGCATDETGWAPRFVTLWRDDAVVTTATPPLENEAADGSDADTEHTVSSSEAPPGPGERLVAAAPLYLKSHSYGEYVFDWAWANAYEQHGQAYYPKLLCAVPFTPVSGTRLLAEDDTARFALAQVLVAFAKQSGLSSLHVLYPTEHEANLLDNAGMMARTAVQFHWLNAGYTSFDDFLATLNQKKRKNIRAERRRVEEAGVTFRRVRGEDATPEDWRFFNRCYRHTYREHHSTPYLNLAFFESIAETMPENLLLVIAEKEGRPVASSLLVYDRSIGGTSDVADTDTGAASTRTADTPATTGTTKTTAPRGTLYGRYWGAIEHIDCLHFETAYYQPLSFCIDEGIAVFEGGAQGEHKMARGFLPTVTRSAHWLAHPSFSDAVAHFLARETAGIGNYVDELREHDPFKQRT</sequence>
<dbReference type="SUPFAM" id="SSF55729">
    <property type="entry name" value="Acyl-CoA N-acyltransferases (Nat)"/>
    <property type="match status" value="1"/>
</dbReference>
<dbReference type="Proteomes" id="UP000033618">
    <property type="component" value="Unassembled WGS sequence"/>
</dbReference>
<accession>A0A0F5JU56</accession>
<feature type="compositionally biased region" description="Low complexity" evidence="1">
    <location>
        <begin position="331"/>
        <end position="349"/>
    </location>
</feature>
<dbReference type="STRING" id="28092.WM40_23545"/>
<dbReference type="AlphaFoldDB" id="A0A0F5JU56"/>
<evidence type="ECO:0000256" key="1">
    <source>
        <dbReference type="SAM" id="MobiDB-lite"/>
    </source>
</evidence>
<evidence type="ECO:0000313" key="3">
    <source>
        <dbReference type="Proteomes" id="UP000033618"/>
    </source>
</evidence>
<dbReference type="EMBL" id="LAQU01000046">
    <property type="protein sequence ID" value="KKB61378.1"/>
    <property type="molecule type" value="Genomic_DNA"/>
</dbReference>
<feature type="region of interest" description="Disordered" evidence="1">
    <location>
        <begin position="72"/>
        <end position="101"/>
    </location>
</feature>
<evidence type="ECO:0008006" key="4">
    <source>
        <dbReference type="Google" id="ProtNLM"/>
    </source>
</evidence>
<dbReference type="OrthoDB" id="9776898at2"/>
<evidence type="ECO:0000313" key="2">
    <source>
        <dbReference type="EMBL" id="KKB61378.1"/>
    </source>
</evidence>
<name>A0A0F5JU56_9BURK</name>
<dbReference type="Gene3D" id="3.40.630.30">
    <property type="match status" value="1"/>
</dbReference>
<dbReference type="InterPro" id="IPR007434">
    <property type="entry name" value="FemAB-like"/>
</dbReference>
<gene>
    <name evidence="2" type="ORF">WM40_23545</name>
</gene>